<evidence type="ECO:0000256" key="6">
    <source>
        <dbReference type="ARBA" id="ARBA00032930"/>
    </source>
</evidence>
<dbReference type="Pfam" id="PF04042">
    <property type="entry name" value="DNA_pol_E_B"/>
    <property type="match status" value="1"/>
</dbReference>
<evidence type="ECO:0000313" key="8">
    <source>
        <dbReference type="EMBL" id="EEE68835.1"/>
    </source>
</evidence>
<dbReference type="PANTHER" id="PTHR12708">
    <property type="entry name" value="DNA POLYMERASE EPSILON SUBUNIT B"/>
    <property type="match status" value="1"/>
</dbReference>
<name>B9G1B8_ORYSJ</name>
<evidence type="ECO:0000256" key="1">
    <source>
        <dbReference type="ARBA" id="ARBA00004123"/>
    </source>
</evidence>
<evidence type="ECO:0000259" key="7">
    <source>
        <dbReference type="Pfam" id="PF04042"/>
    </source>
</evidence>
<dbReference type="PANTHER" id="PTHR12708:SF0">
    <property type="entry name" value="DNA POLYMERASE EPSILON SUBUNIT 2"/>
    <property type="match status" value="1"/>
</dbReference>
<dbReference type="InterPro" id="IPR007185">
    <property type="entry name" value="DNA_pol_a/d/e_bsu"/>
</dbReference>
<proteinExistence type="inferred from homology"/>
<sequence length="236" mass="26076">MTEDDNCEITSIQSLIGCTGRRWIMGVISQLEERQFYLEDLTGAVPIDLSNANSITSFLSTEHKITSGFFVENTVILAEGELLSNGIFQVNTCGFPPLEDREASLSMLMGLDFFGGGVIAAEETVRLSTLEKKAMNDMFVILSDVWLDSSELVATITHQSHLCPLPLTVQPIIWNYDHCLRLYPTPHTIVLGDKSEQKAFKYAGITCFNPGSFANDSSFAAYRPCTKEVELSALES</sequence>
<evidence type="ECO:0000256" key="5">
    <source>
        <dbReference type="ARBA" id="ARBA00023242"/>
    </source>
</evidence>
<evidence type="ECO:0000256" key="3">
    <source>
        <dbReference type="ARBA" id="ARBA00022705"/>
    </source>
</evidence>
<keyword evidence="5" id="KW-0539">Nucleus</keyword>
<protein>
    <recommendedName>
        <fullName evidence="6">DNA polymerase II subunit 2</fullName>
    </recommendedName>
</protein>
<dbReference type="EMBL" id="CM000145">
    <property type="protein sequence ID" value="EEE68835.1"/>
    <property type="molecule type" value="Genomic_DNA"/>
</dbReference>
<keyword evidence="3" id="KW-0235">DNA replication</keyword>
<comment type="subcellular location">
    <subcellularLocation>
        <location evidence="1">Nucleus</location>
    </subcellularLocation>
</comment>
<evidence type="ECO:0000256" key="2">
    <source>
        <dbReference type="ARBA" id="ARBA00009560"/>
    </source>
</evidence>
<reference evidence="8" key="1">
    <citation type="journal article" date="2005" name="PLoS Biol.">
        <title>The genomes of Oryza sativa: a history of duplications.</title>
        <authorList>
            <person name="Yu J."/>
            <person name="Wang J."/>
            <person name="Lin W."/>
            <person name="Li S."/>
            <person name="Li H."/>
            <person name="Zhou J."/>
            <person name="Ni P."/>
            <person name="Dong W."/>
            <person name="Hu S."/>
            <person name="Zeng C."/>
            <person name="Zhang J."/>
            <person name="Zhang Y."/>
            <person name="Li R."/>
            <person name="Xu Z."/>
            <person name="Li S."/>
            <person name="Li X."/>
            <person name="Zheng H."/>
            <person name="Cong L."/>
            <person name="Lin L."/>
            <person name="Yin J."/>
            <person name="Geng J."/>
            <person name="Li G."/>
            <person name="Shi J."/>
            <person name="Liu J."/>
            <person name="Lv H."/>
            <person name="Li J."/>
            <person name="Wang J."/>
            <person name="Deng Y."/>
            <person name="Ran L."/>
            <person name="Shi X."/>
            <person name="Wang X."/>
            <person name="Wu Q."/>
            <person name="Li C."/>
            <person name="Ren X."/>
            <person name="Wang J."/>
            <person name="Wang X."/>
            <person name="Li D."/>
            <person name="Liu D."/>
            <person name="Zhang X."/>
            <person name="Ji Z."/>
            <person name="Zhao W."/>
            <person name="Sun Y."/>
            <person name="Zhang Z."/>
            <person name="Bao J."/>
            <person name="Han Y."/>
            <person name="Dong L."/>
            <person name="Ji J."/>
            <person name="Chen P."/>
            <person name="Wu S."/>
            <person name="Liu J."/>
            <person name="Xiao Y."/>
            <person name="Bu D."/>
            <person name="Tan J."/>
            <person name="Yang L."/>
            <person name="Ye C."/>
            <person name="Zhang J."/>
            <person name="Xu J."/>
            <person name="Zhou Y."/>
            <person name="Yu Y."/>
            <person name="Zhang B."/>
            <person name="Zhuang S."/>
            <person name="Wei H."/>
            <person name="Liu B."/>
            <person name="Lei M."/>
            <person name="Yu H."/>
            <person name="Li Y."/>
            <person name="Xu H."/>
            <person name="Wei S."/>
            <person name="He X."/>
            <person name="Fang L."/>
            <person name="Zhang Z."/>
            <person name="Zhang Y."/>
            <person name="Huang X."/>
            <person name="Su Z."/>
            <person name="Tong W."/>
            <person name="Li J."/>
            <person name="Tong Z."/>
            <person name="Li S."/>
            <person name="Ye J."/>
            <person name="Wang L."/>
            <person name="Fang L."/>
            <person name="Lei T."/>
            <person name="Chen C."/>
            <person name="Chen H."/>
            <person name="Xu Z."/>
            <person name="Li H."/>
            <person name="Huang H."/>
            <person name="Zhang F."/>
            <person name="Xu H."/>
            <person name="Li N."/>
            <person name="Zhao C."/>
            <person name="Li S."/>
            <person name="Dong L."/>
            <person name="Huang Y."/>
            <person name="Li L."/>
            <person name="Xi Y."/>
            <person name="Qi Q."/>
            <person name="Li W."/>
            <person name="Zhang B."/>
            <person name="Hu W."/>
            <person name="Zhang Y."/>
            <person name="Tian X."/>
            <person name="Jiao Y."/>
            <person name="Liang X."/>
            <person name="Jin J."/>
            <person name="Gao L."/>
            <person name="Zheng W."/>
            <person name="Hao B."/>
            <person name="Liu S."/>
            <person name="Wang W."/>
            <person name="Yuan L."/>
            <person name="Cao M."/>
            <person name="McDermott J."/>
            <person name="Samudrala R."/>
            <person name="Wang J."/>
            <person name="Wong G.K."/>
            <person name="Yang H."/>
        </authorList>
    </citation>
    <scope>NUCLEOTIDE SEQUENCE [LARGE SCALE GENOMIC DNA]</scope>
</reference>
<comment type="similarity">
    <text evidence="2">Belongs to the DNA polymerase epsilon subunit B family.</text>
</comment>
<feature type="domain" description="DNA polymerase alpha/delta/epsilon subunit B" evidence="7">
    <location>
        <begin position="149"/>
        <end position="197"/>
    </location>
</feature>
<dbReference type="GO" id="GO:0006261">
    <property type="term" value="P:DNA-templated DNA replication"/>
    <property type="evidence" value="ECO:0007669"/>
    <property type="project" value="InterPro"/>
</dbReference>
<dbReference type="InterPro" id="IPR016266">
    <property type="entry name" value="POLE2"/>
</dbReference>
<keyword evidence="4" id="KW-0238">DNA-binding</keyword>
<organism evidence="8">
    <name type="scientific">Oryza sativa subsp. japonica</name>
    <name type="common">Rice</name>
    <dbReference type="NCBI Taxonomy" id="39947"/>
    <lineage>
        <taxon>Eukaryota</taxon>
        <taxon>Viridiplantae</taxon>
        <taxon>Streptophyta</taxon>
        <taxon>Embryophyta</taxon>
        <taxon>Tracheophyta</taxon>
        <taxon>Spermatophyta</taxon>
        <taxon>Magnoliopsida</taxon>
        <taxon>Liliopsida</taxon>
        <taxon>Poales</taxon>
        <taxon>Poaceae</taxon>
        <taxon>BOP clade</taxon>
        <taxon>Oryzoideae</taxon>
        <taxon>Oryzeae</taxon>
        <taxon>Oryzinae</taxon>
        <taxon>Oryza</taxon>
        <taxon>Oryza sativa</taxon>
    </lineage>
</organism>
<dbReference type="GO" id="GO:0003677">
    <property type="term" value="F:DNA binding"/>
    <property type="evidence" value="ECO:0007669"/>
    <property type="project" value="UniProtKB-KW"/>
</dbReference>
<evidence type="ECO:0000256" key="4">
    <source>
        <dbReference type="ARBA" id="ARBA00023125"/>
    </source>
</evidence>
<dbReference type="Proteomes" id="UP000007752">
    <property type="component" value="Chromosome 8"/>
</dbReference>
<gene>
    <name evidence="8" type="ORF">OsJ_27613</name>
</gene>
<reference evidence="8" key="2">
    <citation type="submission" date="2008-12" db="EMBL/GenBank/DDBJ databases">
        <title>Improved gene annotation of the rice (Oryza sativa) genomes.</title>
        <authorList>
            <person name="Wang J."/>
            <person name="Li R."/>
            <person name="Fan W."/>
            <person name="Huang Q."/>
            <person name="Zhang J."/>
            <person name="Zhou Y."/>
            <person name="Hu Y."/>
            <person name="Zi S."/>
            <person name="Li J."/>
            <person name="Ni P."/>
            <person name="Zheng H."/>
            <person name="Zhang Y."/>
            <person name="Zhao M."/>
            <person name="Hao Q."/>
            <person name="McDermott J."/>
            <person name="Samudrala R."/>
            <person name="Kristiansen K."/>
            <person name="Wong G.K.-S."/>
        </authorList>
    </citation>
    <scope>NUCLEOTIDE SEQUENCE</scope>
</reference>
<accession>B9G1B8</accession>
<dbReference type="AlphaFoldDB" id="B9G1B8"/>
<dbReference type="GO" id="GO:0008622">
    <property type="term" value="C:epsilon DNA polymerase complex"/>
    <property type="evidence" value="ECO:0007669"/>
    <property type="project" value="InterPro"/>
</dbReference>